<dbReference type="Proteomes" id="UP000663832">
    <property type="component" value="Unassembled WGS sequence"/>
</dbReference>
<accession>A0A815AYP6</accession>
<sequence length="860" mass="100005">MWIEVEKMSMTNVEDCAQIVYMMGQIEASLTEKHSQLYFQPNVSLPSLGSLDETLSDSMISNIVQTTESLSESKIISERLTDGHQESNEKQSNNRIIVSSVNAKSENEMTNTQQNKKQVKSNKSLADCNKTTTSTINEQNEDPTLTTNFHTTFNQSNQSNLENFSIVWLNPSIKNIESDKLTSSKTHLRRIVNYLRIFDRLEPCVEYINENVDEKIFLILSASLCQQVLPIVTELEQIVSIYILLESSMNKIQIKQKYENKIAGKYGDINSVCNHLKQAVLSLSNNVLKINVLSLCDSLLDDDNDTDMKASFVFANYRVERLLSTIVKGQNNKKHLIDECRLLYAGNDDQLKLTEEFYKDYHSDKAIWWYTRKVFLTDILNRGVRIKNHDILTKLKFFIFDLHQQIEHLYSQSLQMEPSIVYFGQNLSNEELDKLKMNVDGFLMANNFLLTYTCRDTALSSITPHGNLRSVLFQIKIDPSVNTKAPYAAVQQFNYSQNEEVLFSICSVFKIKGIRKIRDDIWNVILLLCEKEQERLEEIDNIVKEAVLSKSANVHVIDNNKRFYEITFLNDNGIICNYSKETHIYATKLDFEQLKNRPRMVIDIKDGHDVLQLCPSTKSLLCYCSNKNIYIIDRNGNIINRTKWMYGYIYDICWSSLLNKFIIVADSPTFSFYTYDENTNEIQHVEQQCYTVRIKSYENCACFERSFMLGYHTINWGLQICTFDVEKWELVGSTFHEETLNDMRFAMTTFIWIGITKREWSKSKDESGHWRFELRDIESISTVRRAIQIDNILKSPCTVSLSNAEWLIYDKETKLLNLINRTARSQTSVEYSESIRYATLMDRNCFVILTKNNQLHFHDL</sequence>
<dbReference type="EMBL" id="CAJNOM010000734">
    <property type="protein sequence ID" value="CAF1552723.1"/>
    <property type="molecule type" value="Genomic_DNA"/>
</dbReference>
<evidence type="ECO:0000256" key="1">
    <source>
        <dbReference type="SAM" id="MobiDB-lite"/>
    </source>
</evidence>
<feature type="compositionally biased region" description="Low complexity" evidence="1">
    <location>
        <begin position="110"/>
        <end position="124"/>
    </location>
</feature>
<evidence type="ECO:0000313" key="3">
    <source>
        <dbReference type="EMBL" id="CAF1552723.1"/>
    </source>
</evidence>
<organism evidence="2 5">
    <name type="scientific">Adineta steineri</name>
    <dbReference type="NCBI Taxonomy" id="433720"/>
    <lineage>
        <taxon>Eukaryota</taxon>
        <taxon>Metazoa</taxon>
        <taxon>Spiralia</taxon>
        <taxon>Gnathifera</taxon>
        <taxon>Rotifera</taxon>
        <taxon>Eurotatoria</taxon>
        <taxon>Bdelloidea</taxon>
        <taxon>Adinetida</taxon>
        <taxon>Adinetidae</taxon>
        <taxon>Adineta</taxon>
    </lineage>
</organism>
<proteinExistence type="predicted"/>
<evidence type="ECO:0000313" key="4">
    <source>
        <dbReference type="Proteomes" id="UP000663832"/>
    </source>
</evidence>
<dbReference type="EMBL" id="CAJNOI010000388">
    <property type="protein sequence ID" value="CAF1264716.1"/>
    <property type="molecule type" value="Genomic_DNA"/>
</dbReference>
<dbReference type="AlphaFoldDB" id="A0A815AYP6"/>
<evidence type="ECO:0000313" key="5">
    <source>
        <dbReference type="Proteomes" id="UP000663877"/>
    </source>
</evidence>
<gene>
    <name evidence="2" type="ORF">BJG266_LOCUS30321</name>
    <name evidence="3" type="ORF">QVE165_LOCUS47221</name>
</gene>
<comment type="caution">
    <text evidence="2">The sequence shown here is derived from an EMBL/GenBank/DDBJ whole genome shotgun (WGS) entry which is preliminary data.</text>
</comment>
<dbReference type="SUPFAM" id="SSF69322">
    <property type="entry name" value="Tricorn protease domain 2"/>
    <property type="match status" value="1"/>
</dbReference>
<dbReference type="OrthoDB" id="10195007at2759"/>
<reference evidence="2" key="1">
    <citation type="submission" date="2021-02" db="EMBL/GenBank/DDBJ databases">
        <authorList>
            <person name="Nowell W R."/>
        </authorList>
    </citation>
    <scope>NUCLEOTIDE SEQUENCE</scope>
</reference>
<evidence type="ECO:0000313" key="2">
    <source>
        <dbReference type="EMBL" id="CAF1264716.1"/>
    </source>
</evidence>
<dbReference type="SUPFAM" id="SSF56399">
    <property type="entry name" value="ADP-ribosylation"/>
    <property type="match status" value="1"/>
</dbReference>
<protein>
    <submittedName>
        <fullName evidence="2">Uncharacterized protein</fullName>
    </submittedName>
</protein>
<keyword evidence="4" id="KW-1185">Reference proteome</keyword>
<dbReference type="Proteomes" id="UP000663877">
    <property type="component" value="Unassembled WGS sequence"/>
</dbReference>
<feature type="region of interest" description="Disordered" evidence="1">
    <location>
        <begin position="104"/>
        <end position="125"/>
    </location>
</feature>
<name>A0A815AYP6_9BILA</name>